<dbReference type="Gene3D" id="1.10.10.10">
    <property type="entry name" value="Winged helix-like DNA-binding domain superfamily/Winged helix DNA-binding domain"/>
    <property type="match status" value="1"/>
</dbReference>
<dbReference type="AlphaFoldDB" id="A0A2W2GQ71"/>
<evidence type="ECO:0000313" key="2">
    <source>
        <dbReference type="Proteomes" id="UP000248544"/>
    </source>
</evidence>
<name>A0A2W2GQ71_9ACTN</name>
<dbReference type="EMBL" id="POUA01000258">
    <property type="protein sequence ID" value="PZG36387.1"/>
    <property type="molecule type" value="Genomic_DNA"/>
</dbReference>
<dbReference type="InterPro" id="IPR036388">
    <property type="entry name" value="WH-like_DNA-bd_sf"/>
</dbReference>
<protein>
    <recommendedName>
        <fullName evidence="3">HTH luxR-type domain-containing protein</fullName>
    </recommendedName>
</protein>
<accession>A0A2W2GQ71</accession>
<gene>
    <name evidence="1" type="ORF">C1I98_26755</name>
</gene>
<proteinExistence type="predicted"/>
<dbReference type="Proteomes" id="UP000248544">
    <property type="component" value="Unassembled WGS sequence"/>
</dbReference>
<organism evidence="1 2">
    <name type="scientific">Spongiactinospora gelatinilytica</name>
    <dbReference type="NCBI Taxonomy" id="2666298"/>
    <lineage>
        <taxon>Bacteria</taxon>
        <taxon>Bacillati</taxon>
        <taxon>Actinomycetota</taxon>
        <taxon>Actinomycetes</taxon>
        <taxon>Streptosporangiales</taxon>
        <taxon>Streptosporangiaceae</taxon>
        <taxon>Spongiactinospora</taxon>
    </lineage>
</organism>
<dbReference type="InterPro" id="IPR016032">
    <property type="entry name" value="Sig_transdc_resp-reg_C-effctor"/>
</dbReference>
<comment type="caution">
    <text evidence="1">The sequence shown here is derived from an EMBL/GenBank/DDBJ whole genome shotgun (WGS) entry which is preliminary data.</text>
</comment>
<sequence length="208" mass="22257">MDGTRISGNGRRAAALVSARPPSQVVMGSAPVGILINRLATTTRHELLSIGAPLPRVMLPGAVVRLIAVPRELAGGGERYEGAEVRLIDPLPFRMAVFDRGAALLPLDLESFHNGVLLVRDPVVVRMLAGAHQVCWELSGRASPLDEPPPHLQPVLSSLLDGLTDQAASMRLGMSLRTYSRRVTEILAALGTTSRFHAGVQAVRRGWA</sequence>
<evidence type="ECO:0000313" key="1">
    <source>
        <dbReference type="EMBL" id="PZG36387.1"/>
    </source>
</evidence>
<keyword evidence="2" id="KW-1185">Reference proteome</keyword>
<dbReference type="GO" id="GO:0003677">
    <property type="term" value="F:DNA binding"/>
    <property type="evidence" value="ECO:0007669"/>
    <property type="project" value="InterPro"/>
</dbReference>
<dbReference type="GO" id="GO:0006355">
    <property type="term" value="P:regulation of DNA-templated transcription"/>
    <property type="evidence" value="ECO:0007669"/>
    <property type="project" value="InterPro"/>
</dbReference>
<dbReference type="SUPFAM" id="SSF46894">
    <property type="entry name" value="C-terminal effector domain of the bipartite response regulators"/>
    <property type="match status" value="1"/>
</dbReference>
<reference evidence="1 2" key="1">
    <citation type="submission" date="2018-01" db="EMBL/GenBank/DDBJ databases">
        <title>Draft genome sequence of Sphaerisporangium sp. 7K107.</title>
        <authorList>
            <person name="Sahin N."/>
            <person name="Saygin H."/>
            <person name="Ay H."/>
        </authorList>
    </citation>
    <scope>NUCLEOTIDE SEQUENCE [LARGE SCALE GENOMIC DNA]</scope>
    <source>
        <strain evidence="1 2">7K107</strain>
    </source>
</reference>
<dbReference type="RefSeq" id="WP_111170196.1">
    <property type="nucleotide sequence ID" value="NZ_POUA01000258.1"/>
</dbReference>
<evidence type="ECO:0008006" key="3">
    <source>
        <dbReference type="Google" id="ProtNLM"/>
    </source>
</evidence>